<protein>
    <submittedName>
        <fullName evidence="2">Uncharacterized protein</fullName>
    </submittedName>
</protein>
<feature type="compositionally biased region" description="Basic and acidic residues" evidence="1">
    <location>
        <begin position="100"/>
        <end position="123"/>
    </location>
</feature>
<gene>
    <name evidence="2" type="ORF">EIP91_001366</name>
</gene>
<dbReference type="OrthoDB" id="3146826at2759"/>
<dbReference type="Proteomes" id="UP000292702">
    <property type="component" value="Unassembled WGS sequence"/>
</dbReference>
<evidence type="ECO:0000313" key="2">
    <source>
        <dbReference type="EMBL" id="TCD66430.1"/>
    </source>
</evidence>
<feature type="compositionally biased region" description="Basic and acidic residues" evidence="1">
    <location>
        <begin position="63"/>
        <end position="74"/>
    </location>
</feature>
<feature type="compositionally biased region" description="Polar residues" evidence="1">
    <location>
        <begin position="1"/>
        <end position="11"/>
    </location>
</feature>
<sequence length="123" mass="13458">MVAQTNLSPYNLPSGGNEVDDMSYNPDASADHDNDDFIPDRAEQSQPIGARGSGNHATGRNSGQEDHETSRSEETAGEVNDLIANQFDGEKNVQGRTRGIKGDAYKQERKFDQQMKEAGVDEE</sequence>
<reference evidence="2 3" key="1">
    <citation type="submission" date="2018-11" db="EMBL/GenBank/DDBJ databases">
        <title>Genome assembly of Steccherinum ochraceum LE-BIN_3174, the white-rot fungus of the Steccherinaceae family (The Residual Polyporoid clade, Polyporales, Basidiomycota).</title>
        <authorList>
            <person name="Fedorova T.V."/>
            <person name="Glazunova O.A."/>
            <person name="Landesman E.O."/>
            <person name="Moiseenko K.V."/>
            <person name="Psurtseva N.V."/>
            <person name="Savinova O.S."/>
            <person name="Shakhova N.V."/>
            <person name="Tyazhelova T.V."/>
            <person name="Vasina D.V."/>
        </authorList>
    </citation>
    <scope>NUCLEOTIDE SEQUENCE [LARGE SCALE GENOMIC DNA]</scope>
    <source>
        <strain evidence="2 3">LE-BIN_3174</strain>
    </source>
</reference>
<name>A0A4R0RE32_9APHY</name>
<keyword evidence="3" id="KW-1185">Reference proteome</keyword>
<feature type="region of interest" description="Disordered" evidence="1">
    <location>
        <begin position="1"/>
        <end position="123"/>
    </location>
</feature>
<proteinExistence type="predicted"/>
<evidence type="ECO:0000313" key="3">
    <source>
        <dbReference type="Proteomes" id="UP000292702"/>
    </source>
</evidence>
<accession>A0A4R0RE32</accession>
<organism evidence="2 3">
    <name type="scientific">Steccherinum ochraceum</name>
    <dbReference type="NCBI Taxonomy" id="92696"/>
    <lineage>
        <taxon>Eukaryota</taxon>
        <taxon>Fungi</taxon>
        <taxon>Dikarya</taxon>
        <taxon>Basidiomycota</taxon>
        <taxon>Agaricomycotina</taxon>
        <taxon>Agaricomycetes</taxon>
        <taxon>Polyporales</taxon>
        <taxon>Steccherinaceae</taxon>
        <taxon>Steccherinum</taxon>
    </lineage>
</organism>
<comment type="caution">
    <text evidence="2">The sequence shown here is derived from an EMBL/GenBank/DDBJ whole genome shotgun (WGS) entry which is preliminary data.</text>
</comment>
<dbReference type="EMBL" id="RWJN01000135">
    <property type="protein sequence ID" value="TCD66430.1"/>
    <property type="molecule type" value="Genomic_DNA"/>
</dbReference>
<dbReference type="AlphaFoldDB" id="A0A4R0RE32"/>
<evidence type="ECO:0000256" key="1">
    <source>
        <dbReference type="SAM" id="MobiDB-lite"/>
    </source>
</evidence>